<dbReference type="InterPro" id="IPR029058">
    <property type="entry name" value="AB_hydrolase_fold"/>
</dbReference>
<dbReference type="Proteomes" id="UP001213000">
    <property type="component" value="Unassembled WGS sequence"/>
</dbReference>
<dbReference type="AlphaFoldDB" id="A0AAD5W1E1"/>
<dbReference type="PANTHER" id="PTHR11802:SF452">
    <property type="entry name" value="CARBOXYPEPTIDASE"/>
    <property type="match status" value="1"/>
</dbReference>
<keyword evidence="4" id="KW-0378">Hydrolase</keyword>
<organism evidence="7 8">
    <name type="scientific">Leucocoprinus birnbaumii</name>
    <dbReference type="NCBI Taxonomy" id="56174"/>
    <lineage>
        <taxon>Eukaryota</taxon>
        <taxon>Fungi</taxon>
        <taxon>Dikarya</taxon>
        <taxon>Basidiomycota</taxon>
        <taxon>Agaricomycotina</taxon>
        <taxon>Agaricomycetes</taxon>
        <taxon>Agaricomycetidae</taxon>
        <taxon>Agaricales</taxon>
        <taxon>Agaricineae</taxon>
        <taxon>Agaricaceae</taxon>
        <taxon>Leucocoprinus</taxon>
    </lineage>
</organism>
<gene>
    <name evidence="7" type="ORF">NP233_g684</name>
</gene>
<keyword evidence="8" id="KW-1185">Reference proteome</keyword>
<proteinExistence type="inferred from homology"/>
<dbReference type="InterPro" id="IPR001563">
    <property type="entry name" value="Peptidase_S10"/>
</dbReference>
<dbReference type="GO" id="GO:0006508">
    <property type="term" value="P:proteolysis"/>
    <property type="evidence" value="ECO:0007669"/>
    <property type="project" value="UniProtKB-KW"/>
</dbReference>
<evidence type="ECO:0000313" key="8">
    <source>
        <dbReference type="Proteomes" id="UP001213000"/>
    </source>
</evidence>
<keyword evidence="5" id="KW-0325">Glycoprotein</keyword>
<keyword evidence="2" id="KW-0121">Carboxypeptidase</keyword>
<evidence type="ECO:0000256" key="5">
    <source>
        <dbReference type="ARBA" id="ARBA00023180"/>
    </source>
</evidence>
<dbReference type="PRINTS" id="PR00724">
    <property type="entry name" value="CRBOXYPTASEC"/>
</dbReference>
<sequence length="408" mass="43966">MPKTWKISAPLLTAVGFLFATTTRTTYAQEPVGATNLGFFHQISQADELCVGGSGPAPSFAGWIGLDGDTGLIRYWHAEEDPDNAPIVLSMGGGPGSSGMMNALLYEAPCLLGVNGSTTPNENRWTAKFNLLALDHPIGVGYSYGTRVNNSRDAAEDVYDFLQKFFALYPGLSKNQLVLADGSYGGVYLAHIGSVINDHNKEALHANDATHTDAGGAEGKNIHVNLESIILHNPIFTANEYAEPIGVNANRSVEASNICLGQFSAGSTNGILLEDIRKRKPTNHEDTNSIQPHHLLYEPLLKDGIRILFTIGAQDANCAWPGVLSSVSNVLTLSSPIKLLEFPYQAEFLGAEDVAWPSRNITVRKTGPGGAGHLTYVLLQDAGHTVGQDQPAYTKEIAEKWVFNEPFF</sequence>
<comment type="similarity">
    <text evidence="1">Belongs to the peptidase S10 family.</text>
</comment>
<evidence type="ECO:0000313" key="7">
    <source>
        <dbReference type="EMBL" id="KAJ3576051.1"/>
    </source>
</evidence>
<dbReference type="EMBL" id="JANIEX010000020">
    <property type="protein sequence ID" value="KAJ3576051.1"/>
    <property type="molecule type" value="Genomic_DNA"/>
</dbReference>
<name>A0AAD5W1E1_9AGAR</name>
<evidence type="ECO:0000256" key="4">
    <source>
        <dbReference type="ARBA" id="ARBA00022801"/>
    </source>
</evidence>
<reference evidence="7" key="1">
    <citation type="submission" date="2022-07" db="EMBL/GenBank/DDBJ databases">
        <title>Genome Sequence of Leucocoprinus birnbaumii.</title>
        <authorList>
            <person name="Buettner E."/>
        </authorList>
    </citation>
    <scope>NUCLEOTIDE SEQUENCE</scope>
    <source>
        <strain evidence="7">VT141</strain>
    </source>
</reference>
<dbReference type="GO" id="GO:0004185">
    <property type="term" value="F:serine-type carboxypeptidase activity"/>
    <property type="evidence" value="ECO:0007669"/>
    <property type="project" value="InterPro"/>
</dbReference>
<keyword evidence="6" id="KW-0732">Signal</keyword>
<dbReference type="SUPFAM" id="SSF53474">
    <property type="entry name" value="alpha/beta-Hydrolases"/>
    <property type="match status" value="1"/>
</dbReference>
<dbReference type="PANTHER" id="PTHR11802">
    <property type="entry name" value="SERINE PROTEASE FAMILY S10 SERINE CARBOXYPEPTIDASE"/>
    <property type="match status" value="1"/>
</dbReference>
<protein>
    <submittedName>
        <fullName evidence="7">Uncharacterized protein</fullName>
    </submittedName>
</protein>
<evidence type="ECO:0000256" key="6">
    <source>
        <dbReference type="SAM" id="SignalP"/>
    </source>
</evidence>
<keyword evidence="3" id="KW-0645">Protease</keyword>
<comment type="caution">
    <text evidence="7">The sequence shown here is derived from an EMBL/GenBank/DDBJ whole genome shotgun (WGS) entry which is preliminary data.</text>
</comment>
<evidence type="ECO:0000256" key="1">
    <source>
        <dbReference type="ARBA" id="ARBA00009431"/>
    </source>
</evidence>
<dbReference type="Pfam" id="PF00450">
    <property type="entry name" value="Peptidase_S10"/>
    <property type="match status" value="2"/>
</dbReference>
<feature type="signal peptide" evidence="6">
    <location>
        <begin position="1"/>
        <end position="28"/>
    </location>
</feature>
<evidence type="ECO:0000256" key="2">
    <source>
        <dbReference type="ARBA" id="ARBA00022645"/>
    </source>
</evidence>
<dbReference type="Gene3D" id="3.40.50.1820">
    <property type="entry name" value="alpha/beta hydrolase"/>
    <property type="match status" value="1"/>
</dbReference>
<evidence type="ECO:0000256" key="3">
    <source>
        <dbReference type="ARBA" id="ARBA00022670"/>
    </source>
</evidence>
<feature type="chain" id="PRO_5041959382" evidence="6">
    <location>
        <begin position="29"/>
        <end position="408"/>
    </location>
</feature>
<accession>A0AAD5W1E1</accession>
<dbReference type="GO" id="GO:0000324">
    <property type="term" value="C:fungal-type vacuole"/>
    <property type="evidence" value="ECO:0007669"/>
    <property type="project" value="TreeGrafter"/>
</dbReference>